<dbReference type="PROSITE" id="PS00107">
    <property type="entry name" value="PROTEIN_KINASE_ATP"/>
    <property type="match status" value="1"/>
</dbReference>
<dbReference type="AlphaFoldDB" id="A0A182SGI0"/>
<dbReference type="EnsemblMetazoa" id="AMAM006317-RA">
    <property type="protein sequence ID" value="AMAM006317-PA"/>
    <property type="gene ID" value="AMAM006317"/>
</dbReference>
<organism evidence="12 13">
    <name type="scientific">Anopheles maculatus</name>
    <dbReference type="NCBI Taxonomy" id="74869"/>
    <lineage>
        <taxon>Eukaryota</taxon>
        <taxon>Metazoa</taxon>
        <taxon>Ecdysozoa</taxon>
        <taxon>Arthropoda</taxon>
        <taxon>Hexapoda</taxon>
        <taxon>Insecta</taxon>
        <taxon>Pterygota</taxon>
        <taxon>Neoptera</taxon>
        <taxon>Endopterygota</taxon>
        <taxon>Diptera</taxon>
        <taxon>Nematocera</taxon>
        <taxon>Culicoidea</taxon>
        <taxon>Culicidae</taxon>
        <taxon>Anophelinae</taxon>
        <taxon>Anopheles</taxon>
        <taxon>Anopheles maculatus group</taxon>
    </lineage>
</organism>
<evidence type="ECO:0000256" key="4">
    <source>
        <dbReference type="ARBA" id="ARBA00022679"/>
    </source>
</evidence>
<dbReference type="PROSITE" id="PS50011">
    <property type="entry name" value="PROTEIN_KINASE_DOM"/>
    <property type="match status" value="1"/>
</dbReference>
<accession>A0A182SGI0</accession>
<proteinExistence type="inferred from homology"/>
<dbReference type="InterPro" id="IPR017892">
    <property type="entry name" value="Pkinase_C"/>
</dbReference>
<dbReference type="Gene3D" id="3.30.200.20">
    <property type="entry name" value="Phosphorylase Kinase, domain 1"/>
    <property type="match status" value="1"/>
</dbReference>
<keyword evidence="6" id="KW-0418">Kinase</keyword>
<reference evidence="12" key="2">
    <citation type="submission" date="2020-05" db="UniProtKB">
        <authorList>
            <consortium name="EnsemblMetazoa"/>
        </authorList>
    </citation>
    <scope>IDENTIFICATION</scope>
    <source>
        <strain evidence="12">maculatus3</strain>
    </source>
</reference>
<dbReference type="InterPro" id="IPR008271">
    <property type="entry name" value="Ser/Thr_kinase_AS"/>
</dbReference>
<evidence type="ECO:0000256" key="8">
    <source>
        <dbReference type="PROSITE-ProRule" id="PRU10141"/>
    </source>
</evidence>
<evidence type="ECO:0000256" key="1">
    <source>
        <dbReference type="ARBA" id="ARBA00006692"/>
    </source>
</evidence>
<sequence>EAIIPENLSAEATDFIRKLLVKDPKRRLGSGKSDASELKSHPFLRTINWSRLVRKQIQAPFPPVAENERDTRNFSSEFTKLDVAENPCSPPKNADRLFRGYSYVSPKLLTKNVTDRNKFIPIHNMRPQEHYIRQTASKQSPFFRKYTLTSDSPIGVGSYSTCFKCQRLRSGSTFAVKILFNHPQTVGFAKHEADALRQLQGHSNVVQFVELIEDKNYIYLVLELLDGGELLQRINRQPVQQTESRIRGYFAQLVDAVAFIHRQGYAHRDLKPENVIFERASNDRLRLIDFGFAQPLDNSTGEARMPAGTLGYTAPEVISNMDGSNTSYSLETTDLWSLGVILYTMLCGQAPFTPRQFFGHDNLASTSKQMEIITDKIRRGSFDLSSSIWMGVSEGAKNLVRALLTVNPEQRITMQELQNHDWLLCDVAKRRGQQSSLAAYSRGLPSQAKVPFDKLRTNVRNTYDAFKLAEENGFR</sequence>
<evidence type="ECO:0000313" key="13">
    <source>
        <dbReference type="Proteomes" id="UP000075901"/>
    </source>
</evidence>
<dbReference type="InterPro" id="IPR017441">
    <property type="entry name" value="Protein_kinase_ATP_BS"/>
</dbReference>
<dbReference type="GO" id="GO:0005524">
    <property type="term" value="F:ATP binding"/>
    <property type="evidence" value="ECO:0007669"/>
    <property type="project" value="UniProtKB-UniRule"/>
</dbReference>
<dbReference type="Pfam" id="PF00069">
    <property type="entry name" value="Pkinase"/>
    <property type="match status" value="1"/>
</dbReference>
<dbReference type="InterPro" id="IPR050205">
    <property type="entry name" value="CDPK_Ser/Thr_kinases"/>
</dbReference>
<evidence type="ECO:0000256" key="9">
    <source>
        <dbReference type="RuleBase" id="RU000304"/>
    </source>
</evidence>
<dbReference type="SUPFAM" id="SSF56112">
    <property type="entry name" value="Protein kinase-like (PK-like)"/>
    <property type="match status" value="2"/>
</dbReference>
<feature type="domain" description="AGC-kinase C-terminal" evidence="11">
    <location>
        <begin position="45"/>
        <end position="113"/>
    </location>
</feature>
<evidence type="ECO:0000256" key="5">
    <source>
        <dbReference type="ARBA" id="ARBA00022741"/>
    </source>
</evidence>
<keyword evidence="4" id="KW-0808">Transferase</keyword>
<evidence type="ECO:0000256" key="3">
    <source>
        <dbReference type="ARBA" id="ARBA00022553"/>
    </source>
</evidence>
<dbReference type="InterPro" id="IPR000719">
    <property type="entry name" value="Prot_kinase_dom"/>
</dbReference>
<dbReference type="Proteomes" id="UP000075901">
    <property type="component" value="Unassembled WGS sequence"/>
</dbReference>
<dbReference type="PROSITE" id="PS51285">
    <property type="entry name" value="AGC_KINASE_CTER"/>
    <property type="match status" value="1"/>
</dbReference>
<evidence type="ECO:0000256" key="7">
    <source>
        <dbReference type="ARBA" id="ARBA00022840"/>
    </source>
</evidence>
<keyword evidence="2 9" id="KW-0723">Serine/threonine-protein kinase</keyword>
<dbReference type="GO" id="GO:0004674">
    <property type="term" value="F:protein serine/threonine kinase activity"/>
    <property type="evidence" value="ECO:0007669"/>
    <property type="project" value="UniProtKB-KW"/>
</dbReference>
<dbReference type="Gene3D" id="1.10.510.10">
    <property type="entry name" value="Transferase(Phosphotransferase) domain 1"/>
    <property type="match status" value="2"/>
</dbReference>
<feature type="binding site" evidence="8">
    <location>
        <position position="177"/>
    </location>
    <ligand>
        <name>ATP</name>
        <dbReference type="ChEBI" id="CHEBI:30616"/>
    </ligand>
</feature>
<keyword evidence="13" id="KW-1185">Reference proteome</keyword>
<evidence type="ECO:0000259" key="10">
    <source>
        <dbReference type="PROSITE" id="PS50011"/>
    </source>
</evidence>
<keyword evidence="3" id="KW-0597">Phosphoprotein</keyword>
<dbReference type="InterPro" id="IPR000961">
    <property type="entry name" value="AGC-kinase_C"/>
</dbReference>
<reference evidence="13" key="1">
    <citation type="submission" date="2013-09" db="EMBL/GenBank/DDBJ databases">
        <title>The Genome Sequence of Anopheles maculatus species B.</title>
        <authorList>
            <consortium name="The Broad Institute Genomics Platform"/>
            <person name="Neafsey D.E."/>
            <person name="Besansky N."/>
            <person name="Howell P."/>
            <person name="Walton C."/>
            <person name="Young S.K."/>
            <person name="Zeng Q."/>
            <person name="Gargeya S."/>
            <person name="Fitzgerald M."/>
            <person name="Haas B."/>
            <person name="Abouelleil A."/>
            <person name="Allen A.W."/>
            <person name="Alvarado L."/>
            <person name="Arachchi H.M."/>
            <person name="Berlin A.M."/>
            <person name="Chapman S.B."/>
            <person name="Gainer-Dewar J."/>
            <person name="Goldberg J."/>
            <person name="Griggs A."/>
            <person name="Gujja S."/>
            <person name="Hansen M."/>
            <person name="Howarth C."/>
            <person name="Imamovic A."/>
            <person name="Ireland A."/>
            <person name="Larimer J."/>
            <person name="McCowan C."/>
            <person name="Murphy C."/>
            <person name="Pearson M."/>
            <person name="Poon T.W."/>
            <person name="Priest M."/>
            <person name="Roberts A."/>
            <person name="Saif S."/>
            <person name="Shea T."/>
            <person name="Sisk P."/>
            <person name="Sykes S."/>
            <person name="Wortman J."/>
            <person name="Nusbaum C."/>
            <person name="Birren B."/>
        </authorList>
    </citation>
    <scope>NUCLEOTIDE SEQUENCE [LARGE SCALE GENOMIC DNA]</scope>
    <source>
        <strain evidence="13">maculatus3</strain>
    </source>
</reference>
<protein>
    <submittedName>
        <fullName evidence="12">Non-specific serine/threonine protein kinase</fullName>
    </submittedName>
</protein>
<name>A0A182SGI0_9DIPT</name>
<dbReference type="PROSITE" id="PS00108">
    <property type="entry name" value="PROTEIN_KINASE_ST"/>
    <property type="match status" value="1"/>
</dbReference>
<dbReference type="Pfam" id="PF00433">
    <property type="entry name" value="Pkinase_C"/>
    <property type="match status" value="1"/>
</dbReference>
<dbReference type="PANTHER" id="PTHR24349">
    <property type="entry name" value="SERINE/THREONINE-PROTEIN KINASE"/>
    <property type="match status" value="1"/>
</dbReference>
<dbReference type="SMART" id="SM00220">
    <property type="entry name" value="S_TKc"/>
    <property type="match status" value="1"/>
</dbReference>
<evidence type="ECO:0000256" key="6">
    <source>
        <dbReference type="ARBA" id="ARBA00022777"/>
    </source>
</evidence>
<dbReference type="InterPro" id="IPR011009">
    <property type="entry name" value="Kinase-like_dom_sf"/>
</dbReference>
<keyword evidence="5 8" id="KW-0547">Nucleotide-binding</keyword>
<evidence type="ECO:0000256" key="2">
    <source>
        <dbReference type="ARBA" id="ARBA00022527"/>
    </source>
</evidence>
<comment type="similarity">
    <text evidence="1">Belongs to the protein kinase superfamily. CAMK Ser/Thr protein kinase family.</text>
</comment>
<feature type="domain" description="Protein kinase" evidence="10">
    <location>
        <begin position="148"/>
        <end position="423"/>
    </location>
</feature>
<dbReference type="SMART" id="SM00133">
    <property type="entry name" value="S_TK_X"/>
    <property type="match status" value="1"/>
</dbReference>
<dbReference type="VEuPathDB" id="VectorBase:AMAM006317"/>
<dbReference type="FunFam" id="1.10.510.10:FF:000571">
    <property type="entry name" value="Maternal embryonic leucine zipper kinase"/>
    <property type="match status" value="1"/>
</dbReference>
<evidence type="ECO:0000259" key="11">
    <source>
        <dbReference type="PROSITE" id="PS51285"/>
    </source>
</evidence>
<evidence type="ECO:0000313" key="12">
    <source>
        <dbReference type="EnsemblMetazoa" id="AMAM006317-PA"/>
    </source>
</evidence>
<keyword evidence="7 8" id="KW-0067">ATP-binding</keyword>